<dbReference type="RefSeq" id="WP_071633042.1">
    <property type="nucleotide sequence ID" value="NZ_MOEC01000021.1"/>
</dbReference>
<protein>
    <submittedName>
        <fullName evidence="1">Uncharacterized protein</fullName>
    </submittedName>
</protein>
<keyword evidence="2" id="KW-1185">Reference proteome</keyword>
<sequence>MSRHGSIAEQLAPLMAYRNRPQDEYEPLRTNWNLTHDNDNYDEGDEDQRSDIKDFHIERRINIRPTLGEIEREIVMVEYRDVPYCEGVDSEFCGSRGALQKSYPYPISGDIEFGIHIDRKKKPRKVVVRIGKLRFSNGHVTERAYKRAPDGKVIAFDAKMPVGAMLGTSENQERVLGGNRKGIAKSNAYFAELLEANLPNKVKTKKRHRYVKVSKDETRAALARAYANTPSLPPVKRCPPGFPWQPSSVAELFMGMKKFPKGQSGSIMWQDISTAITNREMWEEVLAELSREDVATLDAALTSRSFAEVGEKLGMPSHFADKKGGGKQRLLAANENLANAIKKFVA</sequence>
<evidence type="ECO:0000313" key="1">
    <source>
        <dbReference type="EMBL" id="OIS91945.1"/>
    </source>
</evidence>
<dbReference type="Proteomes" id="UP000182985">
    <property type="component" value="Unassembled WGS sequence"/>
</dbReference>
<comment type="caution">
    <text evidence="1">The sequence shown here is derived from an EMBL/GenBank/DDBJ whole genome shotgun (WGS) entry which is preliminary data.</text>
</comment>
<evidence type="ECO:0000313" key="2">
    <source>
        <dbReference type="Proteomes" id="UP000182985"/>
    </source>
</evidence>
<proteinExistence type="predicted"/>
<dbReference type="OrthoDB" id="8368664at2"/>
<gene>
    <name evidence="1" type="ORF">BLA27_18695</name>
</gene>
<name>A0A1J6HHH7_9HYPH</name>
<dbReference type="AlphaFoldDB" id="A0A1J6HHH7"/>
<dbReference type="EMBL" id="MOEC01000021">
    <property type="protein sequence ID" value="OIS91945.1"/>
    <property type="molecule type" value="Genomic_DNA"/>
</dbReference>
<reference evidence="1 2" key="1">
    <citation type="submission" date="2016-10" db="EMBL/GenBank/DDBJ databases">
        <title>The Draft Genome Sequence of the Potato Rhizosphere Bacteria Ochrobactrum sp. IPA7.2.</title>
        <authorList>
            <person name="Gogoleva N.E."/>
            <person name="Khlopko Y.A."/>
            <person name="Burygin G.L."/>
            <person name="Plotnikov A.O."/>
        </authorList>
    </citation>
    <scope>NUCLEOTIDE SEQUENCE [LARGE SCALE GENOMIC DNA]</scope>
    <source>
        <strain evidence="1 2">IPA7.2</strain>
    </source>
</reference>
<accession>A0A1J6HHH7</accession>
<organism evidence="1 2">
    <name type="scientific">Brucella cytisi</name>
    <dbReference type="NCBI Taxonomy" id="407152"/>
    <lineage>
        <taxon>Bacteria</taxon>
        <taxon>Pseudomonadati</taxon>
        <taxon>Pseudomonadota</taxon>
        <taxon>Alphaproteobacteria</taxon>
        <taxon>Hyphomicrobiales</taxon>
        <taxon>Brucellaceae</taxon>
        <taxon>Brucella/Ochrobactrum group</taxon>
        <taxon>Brucella</taxon>
    </lineage>
</organism>